<dbReference type="GO" id="GO:0006631">
    <property type="term" value="P:fatty acid metabolic process"/>
    <property type="evidence" value="ECO:0007669"/>
    <property type="project" value="TreeGrafter"/>
</dbReference>
<dbReference type="InterPro" id="IPR042099">
    <property type="entry name" value="ANL_N_sf"/>
</dbReference>
<organism evidence="3 4">
    <name type="scientific">Stella humosa</name>
    <dbReference type="NCBI Taxonomy" id="94"/>
    <lineage>
        <taxon>Bacteria</taxon>
        <taxon>Pseudomonadati</taxon>
        <taxon>Pseudomonadota</taxon>
        <taxon>Alphaproteobacteria</taxon>
        <taxon>Rhodospirillales</taxon>
        <taxon>Stellaceae</taxon>
        <taxon>Stella</taxon>
    </lineage>
</organism>
<dbReference type="Gene3D" id="3.40.50.12780">
    <property type="entry name" value="N-terminal domain of ligase-like"/>
    <property type="match status" value="1"/>
</dbReference>
<sequence>MHSKDHNYCDRILGHARTAARRTAILGPDHSLTFADHAWSFGGVAHGLDQSDVPPGAVVGILTDGQAPALRAWLGVILGGRVALLLDTGSADAEMARLLAATGAQALLVDRSVPAARATAIAGHLQTIAIETLPESADPFARRRDGGDRLAQIIVSSGTTGPSKAAPCSHHQLAGRMDAQAWHLDLGPADRHRPIISMNFIMGRYPVLRTLDAGGTAIFRPLPRTMPDLAASLNADGVTYLSLTPSHVTAMLNGLPERPQPALPAVRVLLVSSAMMSLAARQAVMTRLTPNLQIGYGSNEAGSITHATPGELALKPGTVGRAVRSVTLEVVDDQGTPLPPGALGEIRVRSPLATQHYIGDPEATGRTNRDGWFHMGDTGHLDVDGYLFIAGRVDDRINFAGRKLYPVEIEEVLLAHPAVAEAAALALPSAHNQEVPVAAVVLRQPVPEQVLLDHCRAMLVGWKVPRRIFVFPSLPRTSMRKIMTPELRQLILDQMRTTSGLERD</sequence>
<dbReference type="InterPro" id="IPR025110">
    <property type="entry name" value="AMP-bd_C"/>
</dbReference>
<proteinExistence type="predicted"/>
<keyword evidence="4" id="KW-1185">Reference proteome</keyword>
<dbReference type="PANTHER" id="PTHR43201">
    <property type="entry name" value="ACYL-COA SYNTHETASE"/>
    <property type="match status" value="1"/>
</dbReference>
<evidence type="ECO:0000259" key="2">
    <source>
        <dbReference type="Pfam" id="PF13193"/>
    </source>
</evidence>
<dbReference type="Gene3D" id="3.30.300.30">
    <property type="match status" value="1"/>
</dbReference>
<dbReference type="GO" id="GO:0031956">
    <property type="term" value="F:medium-chain fatty acid-CoA ligase activity"/>
    <property type="evidence" value="ECO:0007669"/>
    <property type="project" value="TreeGrafter"/>
</dbReference>
<reference evidence="3 4" key="1">
    <citation type="submission" date="2018-11" db="EMBL/GenBank/DDBJ databases">
        <title>Genomic Encyclopedia of Type Strains, Phase IV (KMG-IV): sequencing the most valuable type-strain genomes for metagenomic binning, comparative biology and taxonomic classification.</title>
        <authorList>
            <person name="Goeker M."/>
        </authorList>
    </citation>
    <scope>NUCLEOTIDE SEQUENCE [LARGE SCALE GENOMIC DNA]</scope>
    <source>
        <strain evidence="3 4">DSM 5900</strain>
    </source>
</reference>
<dbReference type="SUPFAM" id="SSF56801">
    <property type="entry name" value="Acetyl-CoA synthetase-like"/>
    <property type="match status" value="1"/>
</dbReference>
<evidence type="ECO:0000259" key="1">
    <source>
        <dbReference type="Pfam" id="PF00501"/>
    </source>
</evidence>
<feature type="domain" description="AMP-dependent synthetase/ligase" evidence="1">
    <location>
        <begin position="16"/>
        <end position="357"/>
    </location>
</feature>
<dbReference type="InterPro" id="IPR000873">
    <property type="entry name" value="AMP-dep_synth/lig_dom"/>
</dbReference>
<name>A0A3N1M9B1_9PROT</name>
<dbReference type="Proteomes" id="UP000278222">
    <property type="component" value="Unassembled WGS sequence"/>
</dbReference>
<dbReference type="RefSeq" id="WP_123688995.1">
    <property type="nucleotide sequence ID" value="NZ_AP019700.1"/>
</dbReference>
<comment type="caution">
    <text evidence="3">The sequence shown here is derived from an EMBL/GenBank/DDBJ whole genome shotgun (WGS) entry which is preliminary data.</text>
</comment>
<protein>
    <submittedName>
        <fullName evidence="3">Long-chain acyl-CoA synthetase</fullName>
    </submittedName>
</protein>
<dbReference type="CDD" id="cd04433">
    <property type="entry name" value="AFD_class_I"/>
    <property type="match status" value="1"/>
</dbReference>
<dbReference type="InterPro" id="IPR045851">
    <property type="entry name" value="AMP-bd_C_sf"/>
</dbReference>
<evidence type="ECO:0000313" key="4">
    <source>
        <dbReference type="Proteomes" id="UP000278222"/>
    </source>
</evidence>
<dbReference type="PANTHER" id="PTHR43201:SF32">
    <property type="entry name" value="2-SUCCINYLBENZOATE--COA LIGASE, CHLOROPLASTIC_PEROXISOMAL"/>
    <property type="match status" value="1"/>
</dbReference>
<dbReference type="EMBL" id="RJKX01000013">
    <property type="protein sequence ID" value="ROP99624.1"/>
    <property type="molecule type" value="Genomic_DNA"/>
</dbReference>
<dbReference type="Pfam" id="PF00501">
    <property type="entry name" value="AMP-binding"/>
    <property type="match status" value="1"/>
</dbReference>
<evidence type="ECO:0000313" key="3">
    <source>
        <dbReference type="EMBL" id="ROP99624.1"/>
    </source>
</evidence>
<dbReference type="Pfam" id="PF13193">
    <property type="entry name" value="AMP-binding_C"/>
    <property type="match status" value="1"/>
</dbReference>
<dbReference type="AlphaFoldDB" id="A0A3N1M9B1"/>
<feature type="domain" description="AMP-binding enzyme C-terminal" evidence="2">
    <location>
        <begin position="408"/>
        <end position="479"/>
    </location>
</feature>
<dbReference type="OrthoDB" id="7433489at2"/>
<gene>
    <name evidence="3" type="ORF">EDC65_1408</name>
</gene>
<accession>A0A3N1M9B1</accession>